<evidence type="ECO:0000256" key="15">
    <source>
        <dbReference type="ARBA" id="ARBA00023303"/>
    </source>
</evidence>
<dbReference type="EMBL" id="JARKHS020004526">
    <property type="protein sequence ID" value="KAK8784472.1"/>
    <property type="molecule type" value="Genomic_DNA"/>
</dbReference>
<dbReference type="SMART" id="SM00918">
    <property type="entry name" value="Lig_chan-Glu_bd"/>
    <property type="match status" value="1"/>
</dbReference>
<evidence type="ECO:0000256" key="13">
    <source>
        <dbReference type="ARBA" id="ARBA00023273"/>
    </source>
</evidence>
<keyword evidence="4 21" id="KW-0812">Transmembrane</keyword>
<reference evidence="24 25" key="1">
    <citation type="journal article" date="2023" name="Arcadia Sci">
        <title>De novo assembly of a long-read Amblyomma americanum tick genome.</title>
        <authorList>
            <person name="Chou S."/>
            <person name="Poskanzer K.E."/>
            <person name="Rollins M."/>
            <person name="Thuy-Boun P.S."/>
        </authorList>
    </citation>
    <scope>NUCLEOTIDE SEQUENCE [LARGE SCALE GENOMIC DNA]</scope>
    <source>
        <strain evidence="24">F_SG_1</strain>
        <tissue evidence="24">Salivary glands</tissue>
    </source>
</reference>
<evidence type="ECO:0000256" key="9">
    <source>
        <dbReference type="ARBA" id="ARBA00023136"/>
    </source>
</evidence>
<feature type="binding site" evidence="18">
    <location>
        <position position="396"/>
    </location>
    <ligand>
        <name>L-glutamate</name>
        <dbReference type="ChEBI" id="CHEBI:29985"/>
    </ligand>
</feature>
<evidence type="ECO:0000256" key="11">
    <source>
        <dbReference type="ARBA" id="ARBA00023180"/>
    </source>
</evidence>
<name>A0AAQ4FCH9_AMBAM</name>
<comment type="caution">
    <text evidence="24">The sequence shown here is derived from an EMBL/GenBank/DDBJ whole genome shotgun (WGS) entry which is preliminary data.</text>
</comment>
<keyword evidence="9 21" id="KW-0472">Membrane</keyword>
<feature type="transmembrane region" description="Helical" evidence="21">
    <location>
        <begin position="517"/>
        <end position="539"/>
    </location>
</feature>
<keyword evidence="14" id="KW-1071">Ligand-gated ion channel</keyword>
<keyword evidence="2" id="KW-0813">Transport</keyword>
<dbReference type="FunFam" id="3.40.190.10:FF:000060">
    <property type="entry name" value="Glutamate receptor ionotropic, kainate 1"/>
    <property type="match status" value="1"/>
</dbReference>
<keyword evidence="15" id="KW-0407">Ion channel</keyword>
<evidence type="ECO:0000313" key="25">
    <source>
        <dbReference type="Proteomes" id="UP001321473"/>
    </source>
</evidence>
<dbReference type="GO" id="GO:0015276">
    <property type="term" value="F:ligand-gated monoatomic ion channel activity"/>
    <property type="evidence" value="ECO:0007669"/>
    <property type="project" value="InterPro"/>
</dbReference>
<feature type="domain" description="Ionotropic glutamate receptor L-glutamate and glycine-binding" evidence="23">
    <location>
        <begin position="321"/>
        <end position="385"/>
    </location>
</feature>
<evidence type="ECO:0000256" key="12">
    <source>
        <dbReference type="ARBA" id="ARBA00023257"/>
    </source>
</evidence>
<feature type="binding site" evidence="18">
    <location>
        <position position="567"/>
    </location>
    <ligand>
        <name>L-glutamate</name>
        <dbReference type="ChEBI" id="CHEBI:29985"/>
    </ligand>
</feature>
<dbReference type="CDD" id="cd06382">
    <property type="entry name" value="PBP1_iGluR_Kainate"/>
    <property type="match status" value="1"/>
</dbReference>
<evidence type="ECO:0000256" key="19">
    <source>
        <dbReference type="PIRSR" id="PIRSR601508-2"/>
    </source>
</evidence>
<dbReference type="InterPro" id="IPR001320">
    <property type="entry name" value="Iontro_rcpt_C"/>
</dbReference>
<dbReference type="GO" id="GO:0042734">
    <property type="term" value="C:presynaptic membrane"/>
    <property type="evidence" value="ECO:0007669"/>
    <property type="project" value="UniProtKB-SubCell"/>
</dbReference>
<dbReference type="SUPFAM" id="SSF53850">
    <property type="entry name" value="Periplasmic binding protein-like II"/>
    <property type="match status" value="1"/>
</dbReference>
<sequence length="789" mass="88988">MHVQSICDALDVPHIEMRWDFQLQRDDLSINLFPKPAVLAKAYVDLIKTWGWNRFALVYEDHEGIIRLQDFLKEARGNDWHIQMYQFHTGQPYRDLFWKIKKTKETRVVLDVKRENLFTALKHAQQVGMLTESHSYLITSLDLHTVDLEEFKYGQTKITGYRLVDVDSPELQGFLKDWEIMSSRMDRKAPVPQTIRTETALMYDAVKLFAMGLHQLDLTKAVDFPVISCDMAVSSSDGSSLINLMKPITLQGLTGEISFDPQGFRSSFSLDIMALKSDGLQKVGHWTPRDNVTVEDNVTSDYDSLLIKDKKLIVTTVLTDPYMMLKESAADLQGNDRFEGYCVDLLKELSKQLNFKYEIRLVKDKAYGIQNASGNWNGMIGEVVSGKADLAIADLTITSKREVAVDFTMPFMNTGISILFKKPTQKVTTLFSFLSPFSMEVWAYVVGAYIGVSVVLFLVGRLSPYEWDNPHPCRQNDQVLENSFSLLNSLWFTIGSLMQQGSDLAPKAMSTRTVAGIWYFFTLIMISSYTANLAAFLTVEKTVYPIENAEDLAKQVKIKYGCLRSGSTRAFFNESKIPTYKKMHKYMLDHEADVYMETSTDGVNRVKAGDYAFLMESASIEYIIERDCNLTQIGGLLDNKGYGIVTKKKSPYRQILSSGILKLQEAGKLHSFKEKWWKERKGGGKCVDDSKKSSAVTELSLANVGGVFVVLLGGLGLASIVAVVEFFFKAKKMAKEDSVSLCKEMMKQLKFAISCRSSTMPVKGNKPPEVDSNGGDYRISTLPSFTSDF</sequence>
<evidence type="ECO:0000256" key="16">
    <source>
        <dbReference type="ARBA" id="ARBA00034104"/>
    </source>
</evidence>
<proteinExistence type="inferred from homology"/>
<evidence type="ECO:0000256" key="7">
    <source>
        <dbReference type="ARBA" id="ARBA00023018"/>
    </source>
</evidence>
<evidence type="ECO:0000256" key="1">
    <source>
        <dbReference type="ARBA" id="ARBA00008685"/>
    </source>
</evidence>
<dbReference type="Proteomes" id="UP001321473">
    <property type="component" value="Unassembled WGS sequence"/>
</dbReference>
<evidence type="ECO:0000313" key="24">
    <source>
        <dbReference type="EMBL" id="KAK8784472.1"/>
    </source>
</evidence>
<dbReference type="GO" id="GO:0045211">
    <property type="term" value="C:postsynaptic membrane"/>
    <property type="evidence" value="ECO:0007669"/>
    <property type="project" value="UniProtKB-SubCell"/>
</dbReference>
<evidence type="ECO:0000256" key="21">
    <source>
        <dbReference type="SAM" id="Phobius"/>
    </source>
</evidence>
<evidence type="ECO:0000256" key="8">
    <source>
        <dbReference type="ARBA" id="ARBA00023065"/>
    </source>
</evidence>
<keyword evidence="7" id="KW-0770">Synapse</keyword>
<feature type="disulfide bond" evidence="20">
    <location>
        <begin position="628"/>
        <end position="686"/>
    </location>
</feature>
<feature type="site" description="Interaction with the cone snail toxin Con-ikot-ikot" evidence="19">
    <location>
        <position position="662"/>
    </location>
</feature>
<dbReference type="PANTHER" id="PTHR18966">
    <property type="entry name" value="IONOTROPIC GLUTAMATE RECEPTOR"/>
    <property type="match status" value="1"/>
</dbReference>
<evidence type="ECO:0000256" key="17">
    <source>
        <dbReference type="ARBA" id="ARBA00034107"/>
    </source>
</evidence>
<keyword evidence="3" id="KW-1003">Cell membrane</keyword>
<dbReference type="AlphaFoldDB" id="A0AAQ4FCH9"/>
<comment type="similarity">
    <text evidence="1">Belongs to the glutamate-gated ion channel (TC 1.A.10.1) family.</text>
</comment>
<organism evidence="24 25">
    <name type="scientific">Amblyomma americanum</name>
    <name type="common">Lone star tick</name>
    <dbReference type="NCBI Taxonomy" id="6943"/>
    <lineage>
        <taxon>Eukaryota</taxon>
        <taxon>Metazoa</taxon>
        <taxon>Ecdysozoa</taxon>
        <taxon>Arthropoda</taxon>
        <taxon>Chelicerata</taxon>
        <taxon>Arachnida</taxon>
        <taxon>Acari</taxon>
        <taxon>Parasitiformes</taxon>
        <taxon>Ixodida</taxon>
        <taxon>Ixodoidea</taxon>
        <taxon>Ixodidae</taxon>
        <taxon>Amblyomminae</taxon>
        <taxon>Amblyomma</taxon>
    </lineage>
</organism>
<keyword evidence="12" id="KW-0628">Postsynaptic cell membrane</keyword>
<dbReference type="InterPro" id="IPR015683">
    <property type="entry name" value="Ionotropic_Glu_rcpt"/>
</dbReference>
<dbReference type="PRINTS" id="PR00177">
    <property type="entry name" value="NMDARECEPTOR"/>
</dbReference>
<evidence type="ECO:0000256" key="2">
    <source>
        <dbReference type="ARBA" id="ARBA00022448"/>
    </source>
</evidence>
<feature type="transmembrane region" description="Helical" evidence="21">
    <location>
        <begin position="701"/>
        <end position="728"/>
    </location>
</feature>
<keyword evidence="10" id="KW-0675">Receptor</keyword>
<keyword evidence="25" id="KW-1185">Reference proteome</keyword>
<keyword evidence="5" id="KW-0732">Signal</keyword>
<dbReference type="SUPFAM" id="SSF53822">
    <property type="entry name" value="Periplasmic binding protein-like I"/>
    <property type="match status" value="1"/>
</dbReference>
<evidence type="ECO:0000256" key="10">
    <source>
        <dbReference type="ARBA" id="ARBA00023170"/>
    </source>
</evidence>
<evidence type="ECO:0000256" key="4">
    <source>
        <dbReference type="ARBA" id="ARBA00022692"/>
    </source>
</evidence>
<dbReference type="Pfam" id="PF01094">
    <property type="entry name" value="ANF_receptor"/>
    <property type="match status" value="1"/>
</dbReference>
<dbReference type="Gene3D" id="3.40.50.2300">
    <property type="match status" value="2"/>
</dbReference>
<keyword evidence="8" id="KW-0406">Ion transport</keyword>
<evidence type="ECO:0000256" key="14">
    <source>
        <dbReference type="ARBA" id="ARBA00023286"/>
    </source>
</evidence>
<dbReference type="GO" id="GO:0038023">
    <property type="term" value="F:signaling receptor activity"/>
    <property type="evidence" value="ECO:0007669"/>
    <property type="project" value="InterPro"/>
</dbReference>
<evidence type="ECO:0000256" key="18">
    <source>
        <dbReference type="PIRSR" id="PIRSR601508-1"/>
    </source>
</evidence>
<dbReference type="InterPro" id="IPR001828">
    <property type="entry name" value="ANF_lig-bd_rcpt"/>
</dbReference>
<keyword evidence="6 21" id="KW-1133">Transmembrane helix</keyword>
<dbReference type="Gene3D" id="1.10.287.70">
    <property type="match status" value="1"/>
</dbReference>
<comment type="subcellular location">
    <subcellularLocation>
        <location evidence="16">Postsynaptic cell membrane</location>
        <topology evidence="16">Multi-pass membrane protein</topology>
    </subcellularLocation>
    <subcellularLocation>
        <location evidence="17">Presynaptic cell membrane</location>
        <topology evidence="17">Multi-pass membrane protein</topology>
    </subcellularLocation>
</comment>
<feature type="transmembrane region" description="Helical" evidence="21">
    <location>
        <begin position="441"/>
        <end position="459"/>
    </location>
</feature>
<dbReference type="FunFam" id="3.40.190.10:FF:000072">
    <property type="entry name" value="glutamate receptor ionotropic, kainate 4"/>
    <property type="match status" value="1"/>
</dbReference>
<evidence type="ECO:0000256" key="6">
    <source>
        <dbReference type="ARBA" id="ARBA00022989"/>
    </source>
</evidence>
<evidence type="ECO:0000256" key="5">
    <source>
        <dbReference type="ARBA" id="ARBA00022729"/>
    </source>
</evidence>
<dbReference type="InterPro" id="IPR019594">
    <property type="entry name" value="Glu/Gly-bd"/>
</dbReference>
<feature type="domain" description="Ionotropic glutamate receptor C-terminal" evidence="22">
    <location>
        <begin position="311"/>
        <end position="679"/>
    </location>
</feature>
<keyword evidence="20" id="KW-1015">Disulfide bond</keyword>
<dbReference type="Gene3D" id="3.40.190.10">
    <property type="entry name" value="Periplasmic binding protein-like II"/>
    <property type="match status" value="1"/>
</dbReference>
<accession>A0AAQ4FCH9</accession>
<protein>
    <submittedName>
        <fullName evidence="24">Uncharacterized protein</fullName>
    </submittedName>
</protein>
<evidence type="ECO:0000256" key="3">
    <source>
        <dbReference type="ARBA" id="ARBA00022475"/>
    </source>
</evidence>
<dbReference type="SUPFAM" id="SSF81324">
    <property type="entry name" value="Voltage-gated potassium channels"/>
    <property type="match status" value="1"/>
</dbReference>
<feature type="binding site" evidence="18">
    <location>
        <position position="401"/>
    </location>
    <ligand>
        <name>L-glutamate</name>
        <dbReference type="ChEBI" id="CHEBI:29985"/>
    </ligand>
</feature>
<dbReference type="InterPro" id="IPR028082">
    <property type="entry name" value="Peripla_BP_I"/>
</dbReference>
<evidence type="ECO:0000256" key="20">
    <source>
        <dbReference type="PIRSR" id="PIRSR601508-3"/>
    </source>
</evidence>
<dbReference type="Pfam" id="PF10613">
    <property type="entry name" value="Lig_chan-Glu_bd"/>
    <property type="match status" value="1"/>
</dbReference>
<feature type="site" description="Crucial to convey clamshell closure to channel opening" evidence="19">
    <location>
        <position position="546"/>
    </location>
</feature>
<keyword evidence="11" id="KW-0325">Glycoprotein</keyword>
<dbReference type="InterPro" id="IPR001508">
    <property type="entry name" value="Iono_Glu_rcpt_met"/>
</dbReference>
<feature type="binding site" evidence="18">
    <location>
        <position position="616"/>
    </location>
    <ligand>
        <name>L-glutamate</name>
        <dbReference type="ChEBI" id="CHEBI:29985"/>
    </ligand>
</feature>
<dbReference type="FunFam" id="1.10.287.70:FF:000010">
    <property type="entry name" value="Putative glutamate receptor ionotropic kainate 1"/>
    <property type="match status" value="1"/>
</dbReference>
<gene>
    <name evidence="24" type="ORF">V5799_009161</name>
</gene>
<dbReference type="SMART" id="SM00079">
    <property type="entry name" value="PBPe"/>
    <property type="match status" value="1"/>
</dbReference>
<dbReference type="Pfam" id="PF00060">
    <property type="entry name" value="Lig_chan"/>
    <property type="match status" value="1"/>
</dbReference>
<evidence type="ECO:0000259" key="23">
    <source>
        <dbReference type="SMART" id="SM00918"/>
    </source>
</evidence>
<feature type="binding site" evidence="18">
    <location>
        <position position="568"/>
    </location>
    <ligand>
        <name>L-glutamate</name>
        <dbReference type="ChEBI" id="CHEBI:29985"/>
    </ligand>
</feature>
<keyword evidence="13" id="KW-0966">Cell projection</keyword>
<evidence type="ECO:0000259" key="22">
    <source>
        <dbReference type="SMART" id="SM00079"/>
    </source>
</evidence>